<organism evidence="14 15">
    <name type="scientific">Nesterenkonia natronophila</name>
    <dbReference type="NCBI Taxonomy" id="2174932"/>
    <lineage>
        <taxon>Bacteria</taxon>
        <taxon>Bacillati</taxon>
        <taxon>Actinomycetota</taxon>
        <taxon>Actinomycetes</taxon>
        <taxon>Micrococcales</taxon>
        <taxon>Micrococcaceae</taxon>
        <taxon>Nesterenkonia</taxon>
    </lineage>
</organism>
<dbReference type="InterPro" id="IPR004572">
    <property type="entry name" value="Protoporphyrinogen_oxidase"/>
</dbReference>
<dbReference type="UniPathway" id="UPA00252"/>
<dbReference type="PANTHER" id="PTHR42923">
    <property type="entry name" value="PROTOPORPHYRINOGEN OXIDASE"/>
    <property type="match status" value="1"/>
</dbReference>
<evidence type="ECO:0000259" key="13">
    <source>
        <dbReference type="Pfam" id="PF01593"/>
    </source>
</evidence>
<comment type="subcellular location">
    <subcellularLocation>
        <location evidence="12">Cytoplasm</location>
    </subcellularLocation>
</comment>
<keyword evidence="15" id="KW-1185">Reference proteome</keyword>
<reference evidence="14 15" key="1">
    <citation type="submission" date="2018-09" db="EMBL/GenBank/DDBJ databases">
        <title>Nesterenkonia natronophila sp. nov., an alkaliphilic actinobacteriume isolated from a soda lake, and emended description of the genus Nesterenkonia.</title>
        <authorList>
            <person name="Menes R.J."/>
            <person name="Iriarte A."/>
        </authorList>
    </citation>
    <scope>NUCLEOTIDE SEQUENCE [LARGE SCALE GENOMIC DNA]</scope>
    <source>
        <strain evidence="14 15">M8</strain>
    </source>
</reference>
<comment type="cofactor">
    <cofactor evidence="2 12">
        <name>FAD</name>
        <dbReference type="ChEBI" id="CHEBI:57692"/>
    </cofactor>
</comment>
<dbReference type="SUPFAM" id="SSF51905">
    <property type="entry name" value="FAD/NAD(P)-binding domain"/>
    <property type="match status" value="1"/>
</dbReference>
<dbReference type="PANTHER" id="PTHR42923:SF3">
    <property type="entry name" value="PROTOPORPHYRINOGEN OXIDASE"/>
    <property type="match status" value="1"/>
</dbReference>
<dbReference type="GO" id="GO:0006783">
    <property type="term" value="P:heme biosynthetic process"/>
    <property type="evidence" value="ECO:0007669"/>
    <property type="project" value="UniProtKB-UniRule"/>
</dbReference>
<evidence type="ECO:0000256" key="9">
    <source>
        <dbReference type="ARBA" id="ARBA00022827"/>
    </source>
</evidence>
<accession>A0A3A4F226</accession>
<evidence type="ECO:0000313" key="14">
    <source>
        <dbReference type="EMBL" id="RJN31761.1"/>
    </source>
</evidence>
<evidence type="ECO:0000256" key="7">
    <source>
        <dbReference type="ARBA" id="ARBA00019046"/>
    </source>
</evidence>
<keyword evidence="9 12" id="KW-0274">FAD</keyword>
<dbReference type="NCBIfam" id="TIGR00562">
    <property type="entry name" value="proto_IX_ox"/>
    <property type="match status" value="1"/>
</dbReference>
<comment type="function">
    <text evidence="3 12">Involved in coproporphyrin-dependent heme b biosynthesis. Catalyzes the oxidation of coproporphyrinogen III to coproporphyrin III.</text>
</comment>
<dbReference type="Proteomes" id="UP000266615">
    <property type="component" value="Unassembled WGS sequence"/>
</dbReference>
<evidence type="ECO:0000256" key="12">
    <source>
        <dbReference type="RuleBase" id="RU364052"/>
    </source>
</evidence>
<protein>
    <recommendedName>
        <fullName evidence="7 12">Coproporphyrinogen III oxidase</fullName>
        <ecNumber evidence="6 12">1.3.3.15</ecNumber>
    </recommendedName>
</protein>
<keyword evidence="11 12" id="KW-0350">Heme biosynthesis</keyword>
<dbReference type="InterPro" id="IPR002937">
    <property type="entry name" value="Amino_oxidase"/>
</dbReference>
<evidence type="ECO:0000256" key="11">
    <source>
        <dbReference type="ARBA" id="ARBA00023133"/>
    </source>
</evidence>
<comment type="similarity">
    <text evidence="5 12">Belongs to the protoporphyrinogen/coproporphyrinogen oxidase family. Coproporphyrinogen III oxidase subfamily.</text>
</comment>
<proteinExistence type="inferred from homology"/>
<keyword evidence="10 12" id="KW-0560">Oxidoreductase</keyword>
<keyword evidence="8 12" id="KW-0285">Flavoprotein</keyword>
<evidence type="ECO:0000256" key="8">
    <source>
        <dbReference type="ARBA" id="ARBA00022630"/>
    </source>
</evidence>
<dbReference type="GO" id="GO:0004729">
    <property type="term" value="F:oxygen-dependent protoporphyrinogen oxidase activity"/>
    <property type="evidence" value="ECO:0007669"/>
    <property type="project" value="UniProtKB-UniRule"/>
</dbReference>
<evidence type="ECO:0000256" key="4">
    <source>
        <dbReference type="ARBA" id="ARBA00004744"/>
    </source>
</evidence>
<dbReference type="Pfam" id="PF01593">
    <property type="entry name" value="Amino_oxidase"/>
    <property type="match status" value="1"/>
</dbReference>
<dbReference type="Gene3D" id="3.90.660.20">
    <property type="entry name" value="Protoporphyrinogen oxidase, mitochondrial, domain 2"/>
    <property type="match status" value="1"/>
</dbReference>
<comment type="caution">
    <text evidence="14">The sequence shown here is derived from an EMBL/GenBank/DDBJ whole genome shotgun (WGS) entry which is preliminary data.</text>
</comment>
<dbReference type="Gene3D" id="3.50.50.60">
    <property type="entry name" value="FAD/NAD(P)-binding domain"/>
    <property type="match status" value="1"/>
</dbReference>
<evidence type="ECO:0000256" key="2">
    <source>
        <dbReference type="ARBA" id="ARBA00001974"/>
    </source>
</evidence>
<dbReference type="RefSeq" id="WP_119902547.1">
    <property type="nucleotide sequence ID" value="NZ_QYZP01000002.1"/>
</dbReference>
<gene>
    <name evidence="14" type="primary">hemG</name>
    <name evidence="14" type="ORF">D3250_06445</name>
</gene>
<dbReference type="InterPro" id="IPR036188">
    <property type="entry name" value="FAD/NAD-bd_sf"/>
</dbReference>
<dbReference type="PRINTS" id="PR00419">
    <property type="entry name" value="ADXRDTASE"/>
</dbReference>
<dbReference type="InterPro" id="IPR050464">
    <property type="entry name" value="Zeta_carotene_desat/Oxidored"/>
</dbReference>
<dbReference type="EMBL" id="QYZP01000002">
    <property type="protein sequence ID" value="RJN31761.1"/>
    <property type="molecule type" value="Genomic_DNA"/>
</dbReference>
<name>A0A3A4F226_9MICC</name>
<dbReference type="EC" id="1.3.3.15" evidence="6 12"/>
<evidence type="ECO:0000313" key="15">
    <source>
        <dbReference type="Proteomes" id="UP000266615"/>
    </source>
</evidence>
<evidence type="ECO:0000256" key="1">
    <source>
        <dbReference type="ARBA" id="ARBA00001755"/>
    </source>
</evidence>
<evidence type="ECO:0000256" key="5">
    <source>
        <dbReference type="ARBA" id="ARBA00008310"/>
    </source>
</evidence>
<dbReference type="GO" id="GO:0005737">
    <property type="term" value="C:cytoplasm"/>
    <property type="evidence" value="ECO:0007669"/>
    <property type="project" value="UniProtKB-SubCell"/>
</dbReference>
<evidence type="ECO:0000256" key="10">
    <source>
        <dbReference type="ARBA" id="ARBA00023002"/>
    </source>
</evidence>
<dbReference type="Gene3D" id="1.10.3110.10">
    <property type="entry name" value="protoporphyrinogen ix oxidase, domain 3"/>
    <property type="match status" value="1"/>
</dbReference>
<dbReference type="AlphaFoldDB" id="A0A3A4F226"/>
<comment type="pathway">
    <text evidence="4 12">Porphyrin-containing compound metabolism; protoheme biosynthesis.</text>
</comment>
<comment type="catalytic activity">
    <reaction evidence="1">
        <text>coproporphyrinogen III + 3 O2 = coproporphyrin III + 3 H2O2</text>
        <dbReference type="Rhea" id="RHEA:43436"/>
        <dbReference type="ChEBI" id="CHEBI:15379"/>
        <dbReference type="ChEBI" id="CHEBI:16240"/>
        <dbReference type="ChEBI" id="CHEBI:57309"/>
        <dbReference type="ChEBI" id="CHEBI:131725"/>
        <dbReference type="EC" id="1.3.3.15"/>
    </reaction>
    <physiologicalReaction direction="left-to-right" evidence="1">
        <dbReference type="Rhea" id="RHEA:43437"/>
    </physiologicalReaction>
</comment>
<dbReference type="SUPFAM" id="SSF54373">
    <property type="entry name" value="FAD-linked reductases, C-terminal domain"/>
    <property type="match status" value="1"/>
</dbReference>
<sequence length="461" mass="48150">MTRTAIIGGGIAGLTAAWELARSGHQVDLYEAGSRLGGAIAPVALSGVRVDAGAEAFATRTPAVVEFLRELGLEDQVISPNPLGAWLQLPDQASPMPATGVLGVPANPRAEDVIAILGAEHAARAAADFDSPMRWSAAQNPALGEVVADRMGPAVVERLVAPITSGVHSADPYELAISSAHPELYRTMLAEGSLARAVASLRRAAPAGSAVQSLHGGMNTLISALESQLRQLGANIHLNTEVQDLGTLEADAVIVATEAPQVRRLISGGSQPAGLSASRSPGEDSGVALVTLLLHAPEMDVWPRGTGMLVAPTVRHIRAKAMTHISAKWEWVAQALEHQLGPSHHLLRLSFGRVTDTAGSLGFRSSDSDLLGAAITDLPALTSIAVSHDQLVDHTVVRWQAGLPGGSPQQRSDAQHIRELLRARHSAEGPRIAVTGAWFSGTGLAQIIPDARRTAQQILAP</sequence>
<keyword evidence="12" id="KW-0963">Cytoplasm</keyword>
<evidence type="ECO:0000256" key="6">
    <source>
        <dbReference type="ARBA" id="ARBA00012402"/>
    </source>
</evidence>
<feature type="domain" description="Amine oxidase" evidence="13">
    <location>
        <begin position="11"/>
        <end position="459"/>
    </location>
</feature>
<dbReference type="OrthoDB" id="3450553at2"/>
<evidence type="ECO:0000256" key="3">
    <source>
        <dbReference type="ARBA" id="ARBA00002185"/>
    </source>
</evidence>